<name>A0A2N9H366_FAGSY</name>
<sequence length="277" mass="31312">MGFELNWQKWIRACISTVRFSVIINGSPEGFFDSSRGLRQGDPLSPLLFLLLMEILSRMLRRVEEEGFIKGFSVGAAGLDGLSVSHLLYVDDTILFCDNDPEQLMHIHFVLTCFEAVTRLKVNMTKSEMVPIGEVSNLPILADILCCKIESLPMSYLGGRLALLKSTLSSLPTYFLPLFTIPVSVARRLERLQRNFLWGDLGEVSKHHLVRWEVVCSPVKDSGLGVRKPVDFNKALLGKWLWRFGLEEHCLWRCVLVEKYSLCTGGWCTNPVRGPHA</sequence>
<dbReference type="SUPFAM" id="SSF56672">
    <property type="entry name" value="DNA/RNA polymerases"/>
    <property type="match status" value="1"/>
</dbReference>
<organism evidence="2">
    <name type="scientific">Fagus sylvatica</name>
    <name type="common">Beechnut</name>
    <dbReference type="NCBI Taxonomy" id="28930"/>
    <lineage>
        <taxon>Eukaryota</taxon>
        <taxon>Viridiplantae</taxon>
        <taxon>Streptophyta</taxon>
        <taxon>Embryophyta</taxon>
        <taxon>Tracheophyta</taxon>
        <taxon>Spermatophyta</taxon>
        <taxon>Magnoliopsida</taxon>
        <taxon>eudicotyledons</taxon>
        <taxon>Gunneridae</taxon>
        <taxon>Pentapetalae</taxon>
        <taxon>rosids</taxon>
        <taxon>fabids</taxon>
        <taxon>Fagales</taxon>
        <taxon>Fagaceae</taxon>
        <taxon>Fagus</taxon>
    </lineage>
</organism>
<dbReference type="AlphaFoldDB" id="A0A2N9H366"/>
<proteinExistence type="predicted"/>
<dbReference type="InterPro" id="IPR000477">
    <property type="entry name" value="RT_dom"/>
</dbReference>
<evidence type="ECO:0000259" key="1">
    <source>
        <dbReference type="PROSITE" id="PS50878"/>
    </source>
</evidence>
<dbReference type="PANTHER" id="PTHR33116:SF78">
    <property type="entry name" value="OS12G0587133 PROTEIN"/>
    <property type="match status" value="1"/>
</dbReference>
<reference evidence="2" key="1">
    <citation type="submission" date="2018-02" db="EMBL/GenBank/DDBJ databases">
        <authorList>
            <person name="Cohen D.B."/>
            <person name="Kent A.D."/>
        </authorList>
    </citation>
    <scope>NUCLEOTIDE SEQUENCE</scope>
</reference>
<gene>
    <name evidence="2" type="ORF">FSB_LOCUS34160</name>
</gene>
<dbReference type="PROSITE" id="PS50878">
    <property type="entry name" value="RT_POL"/>
    <property type="match status" value="1"/>
</dbReference>
<accession>A0A2N9H366</accession>
<dbReference type="InterPro" id="IPR043502">
    <property type="entry name" value="DNA/RNA_pol_sf"/>
</dbReference>
<evidence type="ECO:0000313" key="2">
    <source>
        <dbReference type="EMBL" id="SPD06278.1"/>
    </source>
</evidence>
<dbReference type="PANTHER" id="PTHR33116">
    <property type="entry name" value="REVERSE TRANSCRIPTASE ZINC-BINDING DOMAIN-CONTAINING PROTEIN-RELATED-RELATED"/>
    <property type="match status" value="1"/>
</dbReference>
<dbReference type="Pfam" id="PF00078">
    <property type="entry name" value="RVT_1"/>
    <property type="match status" value="1"/>
</dbReference>
<dbReference type="EMBL" id="OIVN01002768">
    <property type="protein sequence ID" value="SPD06278.1"/>
    <property type="molecule type" value="Genomic_DNA"/>
</dbReference>
<protein>
    <recommendedName>
        <fullName evidence="1">Reverse transcriptase domain-containing protein</fullName>
    </recommendedName>
</protein>
<feature type="domain" description="Reverse transcriptase" evidence="1">
    <location>
        <begin position="1"/>
        <end position="161"/>
    </location>
</feature>